<accession>A0AAV8DVX9</accession>
<evidence type="ECO:0000256" key="1">
    <source>
        <dbReference type="ARBA" id="ARBA00009995"/>
    </source>
</evidence>
<evidence type="ECO:0000256" key="2">
    <source>
        <dbReference type="ARBA" id="ARBA00022679"/>
    </source>
</evidence>
<comment type="similarity">
    <text evidence="1">Belongs to the UDP-glycosyltransferase family.</text>
</comment>
<keyword evidence="2" id="KW-0808">Transferase</keyword>
<proteinExistence type="inferred from homology"/>
<sequence>MSCSTLPHIAIFPFMSKGHTIPLLHLARLICRRRLVSQVTIFTTPHNASFLRFILALDAVNEINIIPLNFPEDLPQSLDKVTSLTSFVSFVRSFGLLQPQFEETMKSLSPPVAFLISDPFLLWPIQSAKLFGIPNISFHGMGCFSNTIKHLLQKHKPHAHHTLDDLRPFAVTSFPHIELTMAELTEPIDMPNGTGPVHEFDAQVVKAMSQSDGLLFNSFYELEAPYRDYWEAFIGPKPWCVGPLCLAEPETYPIESTRWIKWLDSKLESNTPVLYISFGTQAAVQEKQLKELTSALENSKVNFLWALKEKESCIDVDFKDRVKNHGFIVREWVNQLQILRHGSVKGFLTHCGWNSVLEGISCGVPFIAWPMMAEQHLNSKYAVDELKIGIRVRARDGTRDGLVQREDIEVAIKELMASDAKGQELRQNVERLATQARRAVLEEGGSSWKSLEQMIHEVSSKNNQKVTV</sequence>
<dbReference type="Proteomes" id="UP001140206">
    <property type="component" value="Chromosome 3"/>
</dbReference>
<keyword evidence="4" id="KW-1185">Reference proteome</keyword>
<gene>
    <name evidence="3" type="ORF">LUZ62_056351</name>
</gene>
<comment type="caution">
    <text evidence="3">The sequence shown here is derived from an EMBL/GenBank/DDBJ whole genome shotgun (WGS) entry which is preliminary data.</text>
</comment>
<dbReference type="FunFam" id="3.40.50.2000:FF:000107">
    <property type="entry name" value="Glycosyltransferase"/>
    <property type="match status" value="1"/>
</dbReference>
<organism evidence="3 4">
    <name type="scientific">Rhynchospora pubera</name>
    <dbReference type="NCBI Taxonomy" id="906938"/>
    <lineage>
        <taxon>Eukaryota</taxon>
        <taxon>Viridiplantae</taxon>
        <taxon>Streptophyta</taxon>
        <taxon>Embryophyta</taxon>
        <taxon>Tracheophyta</taxon>
        <taxon>Spermatophyta</taxon>
        <taxon>Magnoliopsida</taxon>
        <taxon>Liliopsida</taxon>
        <taxon>Poales</taxon>
        <taxon>Cyperaceae</taxon>
        <taxon>Cyperoideae</taxon>
        <taxon>Rhynchosporeae</taxon>
        <taxon>Rhynchospora</taxon>
    </lineage>
</organism>
<dbReference type="SUPFAM" id="SSF53756">
    <property type="entry name" value="UDP-Glycosyltransferase/glycogen phosphorylase"/>
    <property type="match status" value="1"/>
</dbReference>
<dbReference type="Pfam" id="PF00201">
    <property type="entry name" value="UDPGT"/>
    <property type="match status" value="1"/>
</dbReference>
<dbReference type="EMBL" id="JAMFTS010000003">
    <property type="protein sequence ID" value="KAJ4772094.1"/>
    <property type="molecule type" value="Genomic_DNA"/>
</dbReference>
<dbReference type="PANTHER" id="PTHR48047">
    <property type="entry name" value="GLYCOSYLTRANSFERASE"/>
    <property type="match status" value="1"/>
</dbReference>
<dbReference type="PANTHER" id="PTHR48047:SF51">
    <property type="entry name" value="GLYCOSYLTRANSFERASE"/>
    <property type="match status" value="1"/>
</dbReference>
<evidence type="ECO:0000313" key="3">
    <source>
        <dbReference type="EMBL" id="KAJ4772094.1"/>
    </source>
</evidence>
<name>A0AAV8DVX9_9POAL</name>
<dbReference type="CDD" id="cd03784">
    <property type="entry name" value="GT1_Gtf-like"/>
    <property type="match status" value="1"/>
</dbReference>
<evidence type="ECO:0000313" key="4">
    <source>
        <dbReference type="Proteomes" id="UP001140206"/>
    </source>
</evidence>
<dbReference type="InterPro" id="IPR002213">
    <property type="entry name" value="UDP_glucos_trans"/>
</dbReference>
<reference evidence="3" key="1">
    <citation type="submission" date="2022-08" db="EMBL/GenBank/DDBJ databases">
        <authorList>
            <person name="Marques A."/>
        </authorList>
    </citation>
    <scope>NUCLEOTIDE SEQUENCE</scope>
    <source>
        <strain evidence="3">RhyPub2mFocal</strain>
        <tissue evidence="3">Leaves</tissue>
    </source>
</reference>
<protein>
    <submittedName>
        <fullName evidence="3">Glycosyltransferase</fullName>
    </submittedName>
</protein>
<dbReference type="AlphaFoldDB" id="A0AAV8DVX9"/>
<dbReference type="GO" id="GO:0035251">
    <property type="term" value="F:UDP-glucosyltransferase activity"/>
    <property type="evidence" value="ECO:0007669"/>
    <property type="project" value="TreeGrafter"/>
</dbReference>
<dbReference type="Gene3D" id="3.40.50.2000">
    <property type="entry name" value="Glycogen Phosphorylase B"/>
    <property type="match status" value="2"/>
</dbReference>